<keyword evidence="5" id="KW-1185">Reference proteome</keyword>
<feature type="region of interest" description="Disordered" evidence="3">
    <location>
        <begin position="72"/>
        <end position="124"/>
    </location>
</feature>
<dbReference type="InterPro" id="IPR007015">
    <property type="entry name" value="DNA_pol_V/MYBBP1A"/>
</dbReference>
<accession>A0ABN9MSF1</accession>
<dbReference type="Proteomes" id="UP001176940">
    <property type="component" value="Unassembled WGS sequence"/>
</dbReference>
<reference evidence="4" key="1">
    <citation type="submission" date="2023-07" db="EMBL/GenBank/DDBJ databases">
        <authorList>
            <person name="Stuckert A."/>
        </authorList>
    </citation>
    <scope>NUCLEOTIDE SEQUENCE</scope>
</reference>
<feature type="compositionally biased region" description="Basic and acidic residues" evidence="3">
    <location>
        <begin position="81"/>
        <end position="91"/>
    </location>
</feature>
<gene>
    <name evidence="4" type="ORF">RIMI_LOCUS23246427</name>
</gene>
<evidence type="ECO:0000256" key="3">
    <source>
        <dbReference type="SAM" id="MobiDB-lite"/>
    </source>
</evidence>
<dbReference type="PANTHER" id="PTHR13213:SF2">
    <property type="entry name" value="MYB-BINDING PROTEIN 1A"/>
    <property type="match status" value="1"/>
</dbReference>
<dbReference type="Gene3D" id="3.10.10.10">
    <property type="entry name" value="HIV Type 1 Reverse Transcriptase, subunit A, domain 1"/>
    <property type="match status" value="1"/>
</dbReference>
<name>A0ABN9MSF1_9NEOB</name>
<sequence>MPKPKPVYPYLLSASDEPEWVEVMVEILLSLFSQPSRLFRVVSRNVFKKICPHLTKDALQLILNVFDPEEEQSEESAIVITDDKEQKKALEDQEEESMSEDSTDEEDGDEDEAKESDEESVDEDVNELFRKQLVLVLQGGKAADGEDSDGDVDDETMMALDNNLAALFAEQQKRIQAKKDEKAKIREEKILHVCRQISAVTSADRSKLRQEAIPPSCLRDYFSPEVHTIKSKSFLRNSFFVCHIQDAYLLVPIFLGHHRFLRFAVLQEHFQFVSLPFGLAITPRVFTKIMAELMPILRVRGLVLFPYLDDLLIKALSFSHASKACPSFSTP</sequence>
<evidence type="ECO:0008006" key="6">
    <source>
        <dbReference type="Google" id="ProtNLM"/>
    </source>
</evidence>
<evidence type="ECO:0000313" key="5">
    <source>
        <dbReference type="Proteomes" id="UP001176940"/>
    </source>
</evidence>
<evidence type="ECO:0000313" key="4">
    <source>
        <dbReference type="EMBL" id="CAJ0968619.1"/>
    </source>
</evidence>
<keyword evidence="2" id="KW-0539">Nucleus</keyword>
<dbReference type="InterPro" id="IPR043128">
    <property type="entry name" value="Rev_trsase/Diguanyl_cyclase"/>
</dbReference>
<evidence type="ECO:0000256" key="2">
    <source>
        <dbReference type="ARBA" id="ARBA00023242"/>
    </source>
</evidence>
<organism evidence="4 5">
    <name type="scientific">Ranitomeya imitator</name>
    <name type="common">mimic poison frog</name>
    <dbReference type="NCBI Taxonomy" id="111125"/>
    <lineage>
        <taxon>Eukaryota</taxon>
        <taxon>Metazoa</taxon>
        <taxon>Chordata</taxon>
        <taxon>Craniata</taxon>
        <taxon>Vertebrata</taxon>
        <taxon>Euteleostomi</taxon>
        <taxon>Amphibia</taxon>
        <taxon>Batrachia</taxon>
        <taxon>Anura</taxon>
        <taxon>Neobatrachia</taxon>
        <taxon>Hyloidea</taxon>
        <taxon>Dendrobatidae</taxon>
        <taxon>Dendrobatinae</taxon>
        <taxon>Ranitomeya</taxon>
    </lineage>
</organism>
<proteinExistence type="predicted"/>
<dbReference type="EMBL" id="CAUEEQ010079457">
    <property type="protein sequence ID" value="CAJ0968619.1"/>
    <property type="molecule type" value="Genomic_DNA"/>
</dbReference>
<dbReference type="SUPFAM" id="SSF56672">
    <property type="entry name" value="DNA/RNA polymerases"/>
    <property type="match status" value="1"/>
</dbReference>
<evidence type="ECO:0000256" key="1">
    <source>
        <dbReference type="ARBA" id="ARBA00004123"/>
    </source>
</evidence>
<comment type="caution">
    <text evidence="4">The sequence shown here is derived from an EMBL/GenBank/DDBJ whole genome shotgun (WGS) entry which is preliminary data.</text>
</comment>
<protein>
    <recommendedName>
        <fullName evidence="6">Reverse transcriptase domain-containing protein</fullName>
    </recommendedName>
</protein>
<dbReference type="Pfam" id="PF04931">
    <property type="entry name" value="DNA_pol_phi"/>
    <property type="match status" value="1"/>
</dbReference>
<dbReference type="Gene3D" id="3.30.70.270">
    <property type="match status" value="1"/>
</dbReference>
<feature type="compositionally biased region" description="Acidic residues" evidence="3">
    <location>
        <begin position="92"/>
        <end position="124"/>
    </location>
</feature>
<comment type="subcellular location">
    <subcellularLocation>
        <location evidence="1">Nucleus</location>
    </subcellularLocation>
</comment>
<dbReference type="PANTHER" id="PTHR13213">
    <property type="entry name" value="MYB-BINDING PROTEIN 1A FAMILY MEMBER"/>
    <property type="match status" value="1"/>
</dbReference>
<dbReference type="InterPro" id="IPR043502">
    <property type="entry name" value="DNA/RNA_pol_sf"/>
</dbReference>